<keyword evidence="1" id="KW-1133">Transmembrane helix</keyword>
<protein>
    <submittedName>
        <fullName evidence="3">HET-domain-containing protein</fullName>
    </submittedName>
</protein>
<gene>
    <name evidence="3" type="ORF">CC86DRAFT_369515</name>
</gene>
<dbReference type="EMBL" id="MU006224">
    <property type="protein sequence ID" value="KAF2827377.1"/>
    <property type="molecule type" value="Genomic_DNA"/>
</dbReference>
<keyword evidence="1" id="KW-0812">Transmembrane</keyword>
<keyword evidence="4" id="KW-1185">Reference proteome</keyword>
<organism evidence="3 4">
    <name type="scientific">Ophiobolus disseminans</name>
    <dbReference type="NCBI Taxonomy" id="1469910"/>
    <lineage>
        <taxon>Eukaryota</taxon>
        <taxon>Fungi</taxon>
        <taxon>Dikarya</taxon>
        <taxon>Ascomycota</taxon>
        <taxon>Pezizomycotina</taxon>
        <taxon>Dothideomycetes</taxon>
        <taxon>Pleosporomycetidae</taxon>
        <taxon>Pleosporales</taxon>
        <taxon>Pleosporineae</taxon>
        <taxon>Phaeosphaeriaceae</taxon>
        <taxon>Ophiobolus</taxon>
    </lineage>
</organism>
<evidence type="ECO:0000259" key="2">
    <source>
        <dbReference type="Pfam" id="PF06985"/>
    </source>
</evidence>
<feature type="transmembrane region" description="Helical" evidence="1">
    <location>
        <begin position="93"/>
        <end position="112"/>
    </location>
</feature>
<feature type="domain" description="Heterokaryon incompatibility" evidence="2">
    <location>
        <begin position="242"/>
        <end position="377"/>
    </location>
</feature>
<feature type="transmembrane region" description="Helical" evidence="1">
    <location>
        <begin position="23"/>
        <end position="47"/>
    </location>
</feature>
<sequence length="733" mass="83857">MLIIPHVSAQLFPRNYLEVFDGIMVILLALISIAAAALIAPLCIFNFRRRGRSDSKADIVVNNKWSTHDLCHECQSLGLGLPYLDDRTVRYRIHIVVGARCPLCLYFLSVLFDDSIKAVPTVAEESVTVTVDSVPDRHWDKSQRRITFADDTKLAVLQRFALHPILEHDGVGTFVTYRTIDKHEVDISLLKSWVKYCRDHHDKTCSHQDILGGQSIPDDHGFKVIDCTTRRIIKARIRDLSYVALSYVWGKHSAQEVDSSPNCLPLSLPSTIEDAIKLTIQLGFQYLWVDKYCIDQSDPEDVQNQVLMMDVIYHAASVTIIAAAGSDSTYGLPGIGAPRTLPNSICLDGTTWIANRQKRKYPIRSSVWFSRGWTYQEAFFSRRRLIFTEQQVIFECNAMSCYEILRIDFEKAHRSHEPILGNVHSIQLRINGTWNYTMYIEAYTKRSLSHQSDTLKALRGLLRSFTTKTEPWQQYWGILVTPLEYWDYVPGGSADAEHVAMALSYGLCWHVNVEDSPSRHIVRREGFPSWSWSGWLAAVMFPWTGWQEDSEINVPRQYHVLKTDGSRAVLTEDLAARIFLDENFASGYTSKLCFKADVFDLELRYLKDGIDHWDNHNPRPKDDLKSHFAVKVNTGQKDGLPDVLDSMAHHWPLLVTPHVEEGDAMYLSLCTQVFQCVILSKHWGLVVRERAGVFERVGLLRLFCERTSMDLPELERSHLQDYFPSVSREIVLG</sequence>
<evidence type="ECO:0000313" key="4">
    <source>
        <dbReference type="Proteomes" id="UP000799424"/>
    </source>
</evidence>
<dbReference type="OrthoDB" id="5428863at2759"/>
<keyword evidence="1" id="KW-0472">Membrane</keyword>
<dbReference type="InterPro" id="IPR010730">
    <property type="entry name" value="HET"/>
</dbReference>
<dbReference type="Pfam" id="PF06985">
    <property type="entry name" value="HET"/>
    <property type="match status" value="1"/>
</dbReference>
<dbReference type="AlphaFoldDB" id="A0A6A7A3Z0"/>
<dbReference type="Proteomes" id="UP000799424">
    <property type="component" value="Unassembled WGS sequence"/>
</dbReference>
<dbReference type="PANTHER" id="PTHR33112:SF1">
    <property type="entry name" value="HETEROKARYON INCOMPATIBILITY DOMAIN-CONTAINING PROTEIN"/>
    <property type="match status" value="1"/>
</dbReference>
<accession>A0A6A7A3Z0</accession>
<reference evidence="3" key="1">
    <citation type="journal article" date="2020" name="Stud. Mycol.">
        <title>101 Dothideomycetes genomes: a test case for predicting lifestyles and emergence of pathogens.</title>
        <authorList>
            <person name="Haridas S."/>
            <person name="Albert R."/>
            <person name="Binder M."/>
            <person name="Bloem J."/>
            <person name="Labutti K."/>
            <person name="Salamov A."/>
            <person name="Andreopoulos B."/>
            <person name="Baker S."/>
            <person name="Barry K."/>
            <person name="Bills G."/>
            <person name="Bluhm B."/>
            <person name="Cannon C."/>
            <person name="Castanera R."/>
            <person name="Culley D."/>
            <person name="Daum C."/>
            <person name="Ezra D."/>
            <person name="Gonzalez J."/>
            <person name="Henrissat B."/>
            <person name="Kuo A."/>
            <person name="Liang C."/>
            <person name="Lipzen A."/>
            <person name="Lutzoni F."/>
            <person name="Magnuson J."/>
            <person name="Mondo S."/>
            <person name="Nolan M."/>
            <person name="Ohm R."/>
            <person name="Pangilinan J."/>
            <person name="Park H.-J."/>
            <person name="Ramirez L."/>
            <person name="Alfaro M."/>
            <person name="Sun H."/>
            <person name="Tritt A."/>
            <person name="Yoshinaga Y."/>
            <person name="Zwiers L.-H."/>
            <person name="Turgeon B."/>
            <person name="Goodwin S."/>
            <person name="Spatafora J."/>
            <person name="Crous P."/>
            <person name="Grigoriev I."/>
        </authorList>
    </citation>
    <scope>NUCLEOTIDE SEQUENCE</scope>
    <source>
        <strain evidence="3">CBS 113818</strain>
    </source>
</reference>
<dbReference type="PANTHER" id="PTHR33112">
    <property type="entry name" value="DOMAIN PROTEIN, PUTATIVE-RELATED"/>
    <property type="match status" value="1"/>
</dbReference>
<proteinExistence type="predicted"/>
<evidence type="ECO:0000256" key="1">
    <source>
        <dbReference type="SAM" id="Phobius"/>
    </source>
</evidence>
<name>A0A6A7A3Z0_9PLEO</name>
<evidence type="ECO:0000313" key="3">
    <source>
        <dbReference type="EMBL" id="KAF2827377.1"/>
    </source>
</evidence>